<comment type="caution">
    <text evidence="1">The sequence shown here is derived from an EMBL/GenBank/DDBJ whole genome shotgun (WGS) entry which is preliminary data.</text>
</comment>
<gene>
    <name evidence="1" type="ORF">ACFQ1C_05095</name>
</gene>
<dbReference type="PANTHER" id="PTHR30441:SF8">
    <property type="entry name" value="DUF748 DOMAIN-CONTAINING PROTEIN"/>
    <property type="match status" value="1"/>
</dbReference>
<proteinExistence type="predicted"/>
<name>A0ABW3KGK9_9GAMM</name>
<dbReference type="RefSeq" id="WP_379557450.1">
    <property type="nucleotide sequence ID" value="NZ_JBHTJS010000014.1"/>
</dbReference>
<evidence type="ECO:0000313" key="1">
    <source>
        <dbReference type="EMBL" id="MFD1007531.1"/>
    </source>
</evidence>
<organism evidence="1 2">
    <name type="scientific">Oceanisphaera ostreae</name>
    <dbReference type="NCBI Taxonomy" id="914151"/>
    <lineage>
        <taxon>Bacteria</taxon>
        <taxon>Pseudomonadati</taxon>
        <taxon>Pseudomonadota</taxon>
        <taxon>Gammaproteobacteria</taxon>
        <taxon>Aeromonadales</taxon>
        <taxon>Aeromonadaceae</taxon>
        <taxon>Oceanisphaera</taxon>
    </lineage>
</organism>
<dbReference type="Proteomes" id="UP001597048">
    <property type="component" value="Unassembled WGS sequence"/>
</dbReference>
<dbReference type="EMBL" id="JBHTJS010000014">
    <property type="protein sequence ID" value="MFD1007531.1"/>
    <property type="molecule type" value="Genomic_DNA"/>
</dbReference>
<protein>
    <recommendedName>
        <fullName evidence="3">AsmA-like C-terminal domain-containing protein</fullName>
    </recommendedName>
</protein>
<evidence type="ECO:0000313" key="2">
    <source>
        <dbReference type="Proteomes" id="UP001597048"/>
    </source>
</evidence>
<keyword evidence="2" id="KW-1185">Reference proteome</keyword>
<reference evidence="2" key="1">
    <citation type="journal article" date="2019" name="Int. J. Syst. Evol. Microbiol.">
        <title>The Global Catalogue of Microorganisms (GCM) 10K type strain sequencing project: providing services to taxonomists for standard genome sequencing and annotation.</title>
        <authorList>
            <consortium name="The Broad Institute Genomics Platform"/>
            <consortium name="The Broad Institute Genome Sequencing Center for Infectious Disease"/>
            <person name="Wu L."/>
            <person name="Ma J."/>
        </authorList>
    </citation>
    <scope>NUCLEOTIDE SEQUENCE [LARGE SCALE GENOMIC DNA]</scope>
    <source>
        <strain evidence="2">CCUG 60525</strain>
    </source>
</reference>
<dbReference type="PANTHER" id="PTHR30441">
    <property type="entry name" value="DUF748 DOMAIN-CONTAINING PROTEIN"/>
    <property type="match status" value="1"/>
</dbReference>
<sequence length="675" mass="74918">MKKLAKYLLGLVLILLLAGWLLLSVFDANQLKKPVLGWLNEHTDIELTVGNLEFNPLHPYTLLAEDVQLGDWFSARKVYVQLASLSPLSGHTRIATLDIIDANIDLDNATELTLPDNLANITLDELTSTNLSLNWQGWEAKGTDITIKHWQPRQDGAWQWWSDFTLNGQLRQLTHPALAMAQISFHGQVTQQQLQLERIQSRLFDGLFDSGLTLDIPRQEITLTAPAFSHNRVQFDELPQLASDWTLLLSRAQFTDVSITSPKLTSNGIKGDIRYLEWQAGGLPDARGQWQADEAVLDWLRLDKHSGELLSSREQLGLSINGQAYEGAFNSELRWIPQQARLDIDSLALQGNKLIWQPGLYWPTPDVRLHKLNISQAELLSLDSELALSILGADLFISDLAWSAGQWRPLSEQARLEASWNEVAFSNLVARQGQAKARLDDTELTIEQLTTEALDGQLSVSGHLGRYAPHPGKLLLEGQALALRPLSRWINGDRGFSGTVNISAALDGDLQQAKSWQGQLAIDGQDIFIEKVGLDSWLKSRLAEDYARARTVDPALAALDLTQSDGFIYQVKLAGPVTQGRWQLDGSALQSVRHLLALRGNVDFAGGWQLQLGAINDAGCRELAIDLTDTWRTPQLTLHQPKLATPCKPWYSGDVLYPNGGLSGPLIDAVRKLGE</sequence>
<accession>A0ABW3KGK9</accession>
<dbReference type="InterPro" id="IPR052894">
    <property type="entry name" value="AsmA-related"/>
</dbReference>
<evidence type="ECO:0008006" key="3">
    <source>
        <dbReference type="Google" id="ProtNLM"/>
    </source>
</evidence>